<evidence type="ECO:0000313" key="1">
    <source>
        <dbReference type="EMBL" id="RJF78189.1"/>
    </source>
</evidence>
<dbReference type="OrthoDB" id="4070623at2"/>
<proteinExistence type="predicted"/>
<dbReference type="RefSeq" id="WP_119833332.1">
    <property type="nucleotide sequence ID" value="NZ_QYUL01000004.1"/>
</dbReference>
<keyword evidence="2" id="KW-1185">Reference proteome</keyword>
<dbReference type="Pfam" id="PF05954">
    <property type="entry name" value="Phage_GPD"/>
    <property type="match status" value="1"/>
</dbReference>
<dbReference type="EMBL" id="QYUL01000004">
    <property type="protein sequence ID" value="RJF78189.1"/>
    <property type="molecule type" value="Genomic_DNA"/>
</dbReference>
<dbReference type="Proteomes" id="UP000283458">
    <property type="component" value="Unassembled WGS sequence"/>
</dbReference>
<accession>A0A418VPR5</accession>
<comment type="caution">
    <text evidence="1">The sequence shown here is derived from an EMBL/GenBank/DDBJ whole genome shotgun (WGS) entry which is preliminary data.</text>
</comment>
<dbReference type="SUPFAM" id="SSF69279">
    <property type="entry name" value="Phage tail proteins"/>
    <property type="match status" value="1"/>
</dbReference>
<gene>
    <name evidence="1" type="ORF">D3877_24030</name>
</gene>
<name>A0A418VPR5_9PROT</name>
<protein>
    <submittedName>
        <fullName evidence="1">Phage late control D family protein</fullName>
    </submittedName>
</protein>
<sequence length="349" mass="37537">MAKSSVLNGVFKLSFDGKAATPGLIAAVRTMVVEQRLNLPASCMVALDPDDYAASGRSLDLGRFQIGQTMTAQLGQSDPKPVFSGQIGALEPILTPSSRTYEITGYDALFKMSFGTKMRTFLNMPDSKMVQQVVTEAGFRPNVESTTAVYPYAMQNNVSDFHFILSRAERLGFELFANDQTIIFRAGRQGGAPVVSLEYGVGLIAFRARMRALTQGSKVTRTGWDPKAKRAISATVSSGRPDDRMGGRQTGFEASSKLASSAVSAPDGSVVDTRIAESLARGVFERDLGAFVEGEAECAGNPALKPGVNIKLTNIGGRFDGLYYVTGATHRFDSEEGYATHLDLRRTGL</sequence>
<evidence type="ECO:0000313" key="2">
    <source>
        <dbReference type="Proteomes" id="UP000283458"/>
    </source>
</evidence>
<reference evidence="1 2" key="1">
    <citation type="submission" date="2018-09" db="EMBL/GenBank/DDBJ databases">
        <authorList>
            <person name="Zhu H."/>
        </authorList>
    </citation>
    <scope>NUCLEOTIDE SEQUENCE [LARGE SCALE GENOMIC DNA]</scope>
    <source>
        <strain evidence="1 2">K2W22B-5</strain>
    </source>
</reference>
<organism evidence="1 2">
    <name type="scientific">Azospirillum cavernae</name>
    <dbReference type="NCBI Taxonomy" id="2320860"/>
    <lineage>
        <taxon>Bacteria</taxon>
        <taxon>Pseudomonadati</taxon>
        <taxon>Pseudomonadota</taxon>
        <taxon>Alphaproteobacteria</taxon>
        <taxon>Rhodospirillales</taxon>
        <taxon>Azospirillaceae</taxon>
        <taxon>Azospirillum</taxon>
    </lineage>
</organism>
<dbReference type="AlphaFoldDB" id="A0A418VPR5"/>